<comment type="caution">
    <text evidence="1">The sequence shown here is derived from an EMBL/GenBank/DDBJ whole genome shotgun (WGS) entry which is preliminary data.</text>
</comment>
<dbReference type="AlphaFoldDB" id="A0A2W1N2W9"/>
<organism evidence="1 2">
    <name type="scientific">Paenibacillus xerothermodurans</name>
    <dbReference type="NCBI Taxonomy" id="1977292"/>
    <lineage>
        <taxon>Bacteria</taxon>
        <taxon>Bacillati</taxon>
        <taxon>Bacillota</taxon>
        <taxon>Bacilli</taxon>
        <taxon>Bacillales</taxon>
        <taxon>Paenibacillaceae</taxon>
        <taxon>Paenibacillus</taxon>
    </lineage>
</organism>
<keyword evidence="2" id="KW-1185">Reference proteome</keyword>
<evidence type="ECO:0000313" key="2">
    <source>
        <dbReference type="Proteomes" id="UP000214746"/>
    </source>
</evidence>
<evidence type="ECO:0000313" key="1">
    <source>
        <dbReference type="EMBL" id="PZE19039.1"/>
    </source>
</evidence>
<reference evidence="1" key="1">
    <citation type="submission" date="2018-06" db="EMBL/GenBank/DDBJ databases">
        <title>Paenibacillus xerothermodurans sp. nov. an extremely dry heat resistant spore forming bacterium isolated from the soil of Cape Canaveral, Florida.</title>
        <authorList>
            <person name="Seuylemezian A."/>
            <person name="Kaur N."/>
            <person name="Patil P."/>
            <person name="Patil P."/>
            <person name="Mayilraj S."/>
            <person name="Vaishampayan P."/>
        </authorList>
    </citation>
    <scope>NUCLEOTIDE SEQUENCE [LARGE SCALE GENOMIC DNA]</scope>
    <source>
        <strain evidence="1">ATCC 27380</strain>
    </source>
</reference>
<sequence>MAGSEALRTLVSPYFDVDTGRFDCQRVLEQPDVPHELHVLMRLAVELHSGETGVLVKDLVEGLEEPHFSLALLAIRLRKQGIQSDLYNIVNHDMMIT</sequence>
<dbReference type="Proteomes" id="UP000214746">
    <property type="component" value="Unassembled WGS sequence"/>
</dbReference>
<name>A0A2W1N2W9_PAEXE</name>
<accession>A0A2W1N2W9</accession>
<gene>
    <name evidence="1" type="ORF">CBW46_020675</name>
</gene>
<dbReference type="EMBL" id="NHRJ02000023">
    <property type="protein sequence ID" value="PZE19039.1"/>
    <property type="molecule type" value="Genomic_DNA"/>
</dbReference>
<proteinExistence type="predicted"/>
<protein>
    <submittedName>
        <fullName evidence="1">Uncharacterized protein</fullName>
    </submittedName>
</protein>